<feature type="transmembrane region" description="Helical" evidence="7">
    <location>
        <begin position="291"/>
        <end position="313"/>
    </location>
</feature>
<gene>
    <name evidence="9" type="primary">dsbD</name>
    <name evidence="9" type="ORF">IAA31_08410</name>
</gene>
<feature type="transmembrane region" description="Helical" evidence="7">
    <location>
        <begin position="334"/>
        <end position="363"/>
    </location>
</feature>
<dbReference type="NCBIfam" id="NF001419">
    <property type="entry name" value="PRK00293.1"/>
    <property type="match status" value="1"/>
</dbReference>
<keyword evidence="3 7" id="KW-0812">Transmembrane</keyword>
<dbReference type="PANTHER" id="PTHR32234">
    <property type="entry name" value="THIOL:DISULFIDE INTERCHANGE PROTEIN DSBD"/>
    <property type="match status" value="1"/>
</dbReference>
<feature type="transmembrane region" description="Helical" evidence="7">
    <location>
        <begin position="435"/>
        <end position="451"/>
    </location>
</feature>
<evidence type="ECO:0000256" key="2">
    <source>
        <dbReference type="ARBA" id="ARBA00022475"/>
    </source>
</evidence>
<dbReference type="Pfam" id="PF13899">
    <property type="entry name" value="Thioredoxin_7"/>
    <property type="match status" value="1"/>
</dbReference>
<dbReference type="PANTHER" id="PTHR32234:SF0">
    <property type="entry name" value="THIOL:DISULFIDE INTERCHANGE PROTEIN DSBD"/>
    <property type="match status" value="1"/>
</dbReference>
<dbReference type="Gene3D" id="3.40.30.10">
    <property type="entry name" value="Glutaredoxin"/>
    <property type="match status" value="1"/>
</dbReference>
<dbReference type="Gene3D" id="2.60.40.1250">
    <property type="entry name" value="Thiol:disulfide interchange protein DsbD, N-terminal domain"/>
    <property type="match status" value="1"/>
</dbReference>
<dbReference type="EMBL" id="JAHLFG010000092">
    <property type="protein sequence ID" value="MBU3827488.1"/>
    <property type="molecule type" value="Genomic_DNA"/>
</dbReference>
<feature type="transmembrane region" description="Helical" evidence="7">
    <location>
        <begin position="212"/>
        <end position="239"/>
    </location>
</feature>
<evidence type="ECO:0000256" key="4">
    <source>
        <dbReference type="ARBA" id="ARBA00022748"/>
    </source>
</evidence>
<proteinExistence type="predicted"/>
<comment type="caution">
    <text evidence="9">The sequence shown here is derived from an EMBL/GenBank/DDBJ whole genome shotgun (WGS) entry which is preliminary data.</text>
</comment>
<keyword evidence="6 7" id="KW-0472">Membrane</keyword>
<dbReference type="GO" id="GO:0005886">
    <property type="term" value="C:plasma membrane"/>
    <property type="evidence" value="ECO:0007669"/>
    <property type="project" value="UniProtKB-SubCell"/>
</dbReference>
<protein>
    <submittedName>
        <fullName evidence="9">Protein-disulfide reductase DsbD</fullName>
        <ecNumber evidence="9">1.8.1.8</ecNumber>
    </submittedName>
</protein>
<name>A0A9E2KQK1_9GAMM</name>
<dbReference type="GO" id="GO:0047134">
    <property type="term" value="F:protein-disulfide reductase [NAD(P)H] activity"/>
    <property type="evidence" value="ECO:0007669"/>
    <property type="project" value="UniProtKB-EC"/>
</dbReference>
<sequence>MTKLEQTMMLTYFSLTRNLRRATLGLVALLLTLLIPTQKAQADGIALNDDLLNLSASVATPANAAQPFALTLEQSGAAVTASFTMAPGAYIYQDSIKFSAEHALFSLDPLPPSTSYQDLQGSHEVYFDKLNLRFKLERIEEGASISLSYQGCSADGICYPPVTQTLSLDVAAAQAALNDTPLSYASDTAFATANATPQTTDGKISSLLSDSFLLGLLFCIGFGVLLDLTPCVLPMLPIVSAMAAGGSNKSKGQVIVQNLSYSLGLCCTYTLLGLLFAAAGASLQGILQHPIFLLALSLLLVVCALGTVDIIKLQLPQALSAKLQNTASHYTKGSLASAFILGIVSALIASPCTSAPLAGALLYVLKSGDLVKGALAFFAIGVGMSLPLFFIGVFGSRVLKKAGRFSQMIKKALASLLVIAALYLCRNLMPVDIYLYALSSLIFAAIIYIGYERILDSEKNVQFFPAVLLFAGAYFISEAVYTINGSPSPNVPHIEQSKVFTKLNSLEELNNTYADKKIFLDFTAAWCTNCQVMEKSVFNTQDFAAWTNDYVRLQFDITDTNDPKVKAMLEHFKIFGVPYFVVLENGEITNSATGIMSLEQMRQFLGK</sequence>
<reference evidence="9" key="1">
    <citation type="journal article" date="2021" name="PeerJ">
        <title>Extensive microbial diversity within the chicken gut microbiome revealed by metagenomics and culture.</title>
        <authorList>
            <person name="Gilroy R."/>
            <person name="Ravi A."/>
            <person name="Getino M."/>
            <person name="Pursley I."/>
            <person name="Horton D.L."/>
            <person name="Alikhan N.F."/>
            <person name="Baker D."/>
            <person name="Gharbi K."/>
            <person name="Hall N."/>
            <person name="Watson M."/>
            <person name="Adriaenssens E.M."/>
            <person name="Foster-Nyarko E."/>
            <person name="Jarju S."/>
            <person name="Secka A."/>
            <person name="Antonio M."/>
            <person name="Oren A."/>
            <person name="Chaudhuri R.R."/>
            <person name="La Ragione R."/>
            <person name="Hildebrand F."/>
            <person name="Pallen M.J."/>
        </authorList>
    </citation>
    <scope>NUCLEOTIDE SEQUENCE</scope>
    <source>
        <strain evidence="9">687</strain>
    </source>
</reference>
<dbReference type="Pfam" id="PF11412">
    <property type="entry name" value="DsbD_N"/>
    <property type="match status" value="1"/>
</dbReference>
<evidence type="ECO:0000256" key="5">
    <source>
        <dbReference type="ARBA" id="ARBA00022989"/>
    </source>
</evidence>
<dbReference type="GO" id="GO:0045454">
    <property type="term" value="P:cell redox homeostasis"/>
    <property type="evidence" value="ECO:0007669"/>
    <property type="project" value="TreeGrafter"/>
</dbReference>
<keyword evidence="2" id="KW-1003">Cell membrane</keyword>
<dbReference type="SUPFAM" id="SSF52833">
    <property type="entry name" value="Thioredoxin-like"/>
    <property type="match status" value="1"/>
</dbReference>
<dbReference type="GO" id="GO:0017004">
    <property type="term" value="P:cytochrome complex assembly"/>
    <property type="evidence" value="ECO:0007669"/>
    <property type="project" value="UniProtKB-KW"/>
</dbReference>
<keyword evidence="9" id="KW-0560">Oxidoreductase</keyword>
<feature type="transmembrane region" description="Helical" evidence="7">
    <location>
        <begin position="375"/>
        <end position="399"/>
    </location>
</feature>
<feature type="transmembrane region" description="Helical" evidence="7">
    <location>
        <begin position="259"/>
        <end position="279"/>
    </location>
</feature>
<keyword evidence="4" id="KW-0201">Cytochrome c-type biogenesis</keyword>
<reference evidence="9" key="2">
    <citation type="submission" date="2021-04" db="EMBL/GenBank/DDBJ databases">
        <authorList>
            <person name="Gilroy R."/>
        </authorList>
    </citation>
    <scope>NUCLEOTIDE SEQUENCE</scope>
    <source>
        <strain evidence="9">687</strain>
    </source>
</reference>
<feature type="transmembrane region" description="Helical" evidence="7">
    <location>
        <begin position="411"/>
        <end position="429"/>
    </location>
</feature>
<evidence type="ECO:0000313" key="9">
    <source>
        <dbReference type="EMBL" id="MBU3827488.1"/>
    </source>
</evidence>
<comment type="subcellular location">
    <subcellularLocation>
        <location evidence="1">Cell membrane</location>
        <topology evidence="1">Multi-pass membrane protein</topology>
    </subcellularLocation>
</comment>
<dbReference type="InterPro" id="IPR036249">
    <property type="entry name" value="Thioredoxin-like_sf"/>
</dbReference>
<feature type="transmembrane region" description="Helical" evidence="7">
    <location>
        <begin position="463"/>
        <end position="483"/>
    </location>
</feature>
<dbReference type="Proteomes" id="UP000824150">
    <property type="component" value="Unassembled WGS sequence"/>
</dbReference>
<dbReference type="InterPro" id="IPR036929">
    <property type="entry name" value="DsbDN_sf"/>
</dbReference>
<dbReference type="SUPFAM" id="SSF74863">
    <property type="entry name" value="Thiol:disulfide interchange protein DsbD, N-terminal domain (DsbD-alpha)"/>
    <property type="match status" value="1"/>
</dbReference>
<organism evidence="9 10">
    <name type="scientific">Candidatus Anaerobiospirillum merdipullorum</name>
    <dbReference type="NCBI Taxonomy" id="2838450"/>
    <lineage>
        <taxon>Bacteria</taxon>
        <taxon>Pseudomonadati</taxon>
        <taxon>Pseudomonadota</taxon>
        <taxon>Gammaproteobacteria</taxon>
        <taxon>Aeromonadales</taxon>
        <taxon>Succinivibrionaceae</taxon>
        <taxon>Anaerobiospirillum</taxon>
    </lineage>
</organism>
<dbReference type="InterPro" id="IPR028250">
    <property type="entry name" value="DsbDN"/>
</dbReference>
<dbReference type="PROSITE" id="PS51352">
    <property type="entry name" value="THIOREDOXIN_2"/>
    <property type="match status" value="1"/>
</dbReference>
<evidence type="ECO:0000313" key="10">
    <source>
        <dbReference type="Proteomes" id="UP000824150"/>
    </source>
</evidence>
<evidence type="ECO:0000256" key="7">
    <source>
        <dbReference type="SAM" id="Phobius"/>
    </source>
</evidence>
<dbReference type="InterPro" id="IPR003834">
    <property type="entry name" value="Cyt_c_assmbl_TM_dom"/>
</dbReference>
<dbReference type="EC" id="1.8.1.8" evidence="9"/>
<evidence type="ECO:0000256" key="6">
    <source>
        <dbReference type="ARBA" id="ARBA00023136"/>
    </source>
</evidence>
<dbReference type="Pfam" id="PF02683">
    <property type="entry name" value="DsbD_TM"/>
    <property type="match status" value="1"/>
</dbReference>
<dbReference type="AlphaFoldDB" id="A0A9E2KQK1"/>
<evidence type="ECO:0000256" key="1">
    <source>
        <dbReference type="ARBA" id="ARBA00004651"/>
    </source>
</evidence>
<keyword evidence="5 7" id="KW-1133">Transmembrane helix</keyword>
<accession>A0A9E2KQK1</accession>
<dbReference type="InterPro" id="IPR013766">
    <property type="entry name" value="Thioredoxin_domain"/>
</dbReference>
<evidence type="ECO:0000259" key="8">
    <source>
        <dbReference type="PROSITE" id="PS51352"/>
    </source>
</evidence>
<feature type="domain" description="Thioredoxin" evidence="8">
    <location>
        <begin position="469"/>
        <end position="607"/>
    </location>
</feature>
<evidence type="ECO:0000256" key="3">
    <source>
        <dbReference type="ARBA" id="ARBA00022692"/>
    </source>
</evidence>